<accession>A0A7S0CHC8</accession>
<protein>
    <recommendedName>
        <fullName evidence="8">Vacuolar ATPase assembly integral membrane protein VMA21 homolog</fullName>
    </recommendedName>
</protein>
<evidence type="ECO:0000256" key="1">
    <source>
        <dbReference type="ARBA" id="ARBA00022692"/>
    </source>
</evidence>
<dbReference type="PANTHER" id="PTHR31792:SF3">
    <property type="entry name" value="VACUOLAR ATPASE ASSEMBLY INTEGRAL MEMBRANE PROTEIN VMA21"/>
    <property type="match status" value="1"/>
</dbReference>
<evidence type="ECO:0008006" key="8">
    <source>
        <dbReference type="Google" id="ProtNLM"/>
    </source>
</evidence>
<dbReference type="GO" id="GO:0031410">
    <property type="term" value="C:cytoplasmic vesicle"/>
    <property type="evidence" value="ECO:0007669"/>
    <property type="project" value="UniProtKB-KW"/>
</dbReference>
<gene>
    <name evidence="7" type="ORF">PINE0816_LOCUS19261</name>
</gene>
<keyword evidence="4 6" id="KW-0472">Membrane</keyword>
<feature type="transmembrane region" description="Helical" evidence="6">
    <location>
        <begin position="22"/>
        <end position="41"/>
    </location>
</feature>
<dbReference type="GO" id="GO:0070072">
    <property type="term" value="P:vacuolar proton-transporting V-type ATPase complex assembly"/>
    <property type="evidence" value="ECO:0007669"/>
    <property type="project" value="InterPro"/>
</dbReference>
<keyword evidence="3 6" id="KW-1133">Transmembrane helix</keyword>
<keyword evidence="2" id="KW-0256">Endoplasmic reticulum</keyword>
<dbReference type="AlphaFoldDB" id="A0A7S0CHC8"/>
<dbReference type="InterPro" id="IPR019013">
    <property type="entry name" value="Vma21"/>
</dbReference>
<evidence type="ECO:0000256" key="2">
    <source>
        <dbReference type="ARBA" id="ARBA00022824"/>
    </source>
</evidence>
<name>A0A7S0CHC8_9STRA</name>
<keyword evidence="1 6" id="KW-0812">Transmembrane</keyword>
<dbReference type="EMBL" id="HBEL01041366">
    <property type="protein sequence ID" value="CAD8423103.1"/>
    <property type="molecule type" value="Transcribed_RNA"/>
</dbReference>
<keyword evidence="5" id="KW-0968">Cytoplasmic vesicle</keyword>
<dbReference type="Pfam" id="PF09446">
    <property type="entry name" value="VMA21"/>
    <property type="match status" value="1"/>
</dbReference>
<dbReference type="GO" id="GO:0005789">
    <property type="term" value="C:endoplasmic reticulum membrane"/>
    <property type="evidence" value="ECO:0007669"/>
    <property type="project" value="TreeGrafter"/>
</dbReference>
<evidence type="ECO:0000313" key="7">
    <source>
        <dbReference type="EMBL" id="CAD8423103.1"/>
    </source>
</evidence>
<evidence type="ECO:0000256" key="3">
    <source>
        <dbReference type="ARBA" id="ARBA00022989"/>
    </source>
</evidence>
<reference evidence="7" key="1">
    <citation type="submission" date="2021-01" db="EMBL/GenBank/DDBJ databases">
        <authorList>
            <person name="Corre E."/>
            <person name="Pelletier E."/>
            <person name="Niang G."/>
            <person name="Scheremetjew M."/>
            <person name="Finn R."/>
            <person name="Kale V."/>
            <person name="Holt S."/>
            <person name="Cochrane G."/>
            <person name="Meng A."/>
            <person name="Brown T."/>
            <person name="Cohen L."/>
        </authorList>
    </citation>
    <scope>NUCLEOTIDE SEQUENCE</scope>
    <source>
        <strain evidence="7">CCAP1064/1</strain>
    </source>
</reference>
<feature type="transmembrane region" description="Helical" evidence="6">
    <location>
        <begin position="53"/>
        <end position="72"/>
    </location>
</feature>
<evidence type="ECO:0000256" key="5">
    <source>
        <dbReference type="ARBA" id="ARBA00023329"/>
    </source>
</evidence>
<organism evidence="7">
    <name type="scientific">Proboscia inermis</name>
    <dbReference type="NCBI Taxonomy" id="420281"/>
    <lineage>
        <taxon>Eukaryota</taxon>
        <taxon>Sar</taxon>
        <taxon>Stramenopiles</taxon>
        <taxon>Ochrophyta</taxon>
        <taxon>Bacillariophyta</taxon>
        <taxon>Coscinodiscophyceae</taxon>
        <taxon>Rhizosoleniophycidae</taxon>
        <taxon>Rhizosoleniales</taxon>
        <taxon>Rhizosoleniaceae</taxon>
        <taxon>Proboscia</taxon>
    </lineage>
</organism>
<dbReference type="PANTHER" id="PTHR31792">
    <property type="entry name" value="VACUOLAR ATPASE ASSEMBLY INTEGRAL MEMBRANE PROTEIN VMA21"/>
    <property type="match status" value="1"/>
</dbReference>
<proteinExistence type="predicted"/>
<evidence type="ECO:0000256" key="4">
    <source>
        <dbReference type="ARBA" id="ARBA00023136"/>
    </source>
</evidence>
<sequence length="111" mass="12416">MTHSSFCERLRQEQNKEVGKKLGLATALMFTLPIAVFYICLEIVFKEKKDPTMWAGGCAVIVTNMIVAGYVVSAFSEPDDLPDEHHTSNNGEIKRKDEVGPRVGVFKIRTD</sequence>
<evidence type="ECO:0000256" key="6">
    <source>
        <dbReference type="SAM" id="Phobius"/>
    </source>
</evidence>